<feature type="region of interest" description="Disordered" evidence="1">
    <location>
        <begin position="34"/>
        <end position="112"/>
    </location>
</feature>
<evidence type="ECO:0000313" key="2">
    <source>
        <dbReference type="EMBL" id="RKO82939.1"/>
    </source>
</evidence>
<dbReference type="EMBL" id="ML001885">
    <property type="protein sequence ID" value="RKO82939.1"/>
    <property type="molecule type" value="Genomic_DNA"/>
</dbReference>
<keyword evidence="3" id="KW-1185">Reference proteome</keyword>
<protein>
    <submittedName>
        <fullName evidence="2">Uncharacterized protein</fullName>
    </submittedName>
</protein>
<accession>A0A4P9VTS1</accession>
<feature type="region of interest" description="Disordered" evidence="1">
    <location>
        <begin position="157"/>
        <end position="191"/>
    </location>
</feature>
<reference evidence="3" key="1">
    <citation type="journal article" date="2018" name="Nat. Microbiol.">
        <title>Leveraging single-cell genomics to expand the fungal tree of life.</title>
        <authorList>
            <person name="Ahrendt S.R."/>
            <person name="Quandt C.A."/>
            <person name="Ciobanu D."/>
            <person name="Clum A."/>
            <person name="Salamov A."/>
            <person name="Andreopoulos B."/>
            <person name="Cheng J.F."/>
            <person name="Woyke T."/>
            <person name="Pelin A."/>
            <person name="Henrissat B."/>
            <person name="Reynolds N.K."/>
            <person name="Benny G.L."/>
            <person name="Smith M.E."/>
            <person name="James T.Y."/>
            <person name="Grigoriev I.V."/>
        </authorList>
    </citation>
    <scope>NUCLEOTIDE SEQUENCE [LARGE SCALE GENOMIC DNA]</scope>
</reference>
<feature type="compositionally biased region" description="Polar residues" evidence="1">
    <location>
        <begin position="182"/>
        <end position="191"/>
    </location>
</feature>
<evidence type="ECO:0000313" key="3">
    <source>
        <dbReference type="Proteomes" id="UP000269721"/>
    </source>
</evidence>
<sequence length="398" mass="41000">MASGGMTVRDGRMVLGRGLVGMVLIFWKLNRGPNRRRRPHVARPRESSVRSGSGASTVGEEPPSALGATPGSIASMAASVDASVGRSPPSGSSSASASARPSASAPRSTPGSPVMLCKFPSTIPGSVLPHGLFMREPIPMQIAAPRPSDVIVEKAHTAPSPFARSTRDHSEVGVPLEADDGNASSGTSTPTQLSVRKASAVTLHCGPDTALLAALHDPALRFDDVDWLSLVAPPSADLSQVDSTSYTELHGVPVSTPTDLDPPLPPDPLDTETIADVAERESAEFYASLPRPAAAVFRRVDDVWEWGVAAAAGAVQMGGREVNAATFGVAGKVFGMLGRGGGAGVVRVQAGGVEIASSPLPADIGTEAEDALSESELSPLHALKGKARDTLQRYPGHT</sequence>
<name>A0A4P9VTS1_9FUNG</name>
<dbReference type="AlphaFoldDB" id="A0A4P9VTS1"/>
<organism evidence="2 3">
    <name type="scientific">Blyttiomyces helicus</name>
    <dbReference type="NCBI Taxonomy" id="388810"/>
    <lineage>
        <taxon>Eukaryota</taxon>
        <taxon>Fungi</taxon>
        <taxon>Fungi incertae sedis</taxon>
        <taxon>Chytridiomycota</taxon>
        <taxon>Chytridiomycota incertae sedis</taxon>
        <taxon>Chytridiomycetes</taxon>
        <taxon>Chytridiomycetes incertae sedis</taxon>
        <taxon>Blyttiomyces</taxon>
    </lineage>
</organism>
<evidence type="ECO:0000256" key="1">
    <source>
        <dbReference type="SAM" id="MobiDB-lite"/>
    </source>
</evidence>
<proteinExistence type="predicted"/>
<gene>
    <name evidence="2" type="ORF">BDK51DRAFT_50473</name>
</gene>
<dbReference type="Proteomes" id="UP000269721">
    <property type="component" value="Unassembled WGS sequence"/>
</dbReference>
<feature type="compositionally biased region" description="Low complexity" evidence="1">
    <location>
        <begin position="82"/>
        <end position="112"/>
    </location>
</feature>